<protein>
    <recommendedName>
        <fullName evidence="1">Aminoglycoside phosphotransferase domain-containing protein</fullName>
    </recommendedName>
</protein>
<dbReference type="Proteomes" id="UP000190539">
    <property type="component" value="Unassembled WGS sequence"/>
</dbReference>
<proteinExistence type="predicted"/>
<evidence type="ECO:0000313" key="3">
    <source>
        <dbReference type="Proteomes" id="UP000190539"/>
    </source>
</evidence>
<dbReference type="SUPFAM" id="SSF56112">
    <property type="entry name" value="Protein kinase-like (PK-like)"/>
    <property type="match status" value="1"/>
</dbReference>
<dbReference type="InterPro" id="IPR002575">
    <property type="entry name" value="Aminoglycoside_PTrfase"/>
</dbReference>
<evidence type="ECO:0000313" key="2">
    <source>
        <dbReference type="EMBL" id="OON73452.1"/>
    </source>
</evidence>
<keyword evidence="3" id="KW-1185">Reference proteome</keyword>
<reference evidence="2 3" key="1">
    <citation type="submission" date="2017-02" db="EMBL/GenBank/DDBJ databases">
        <title>Draft Genome Sequence of Streptomyces tsukubaensis F601, a Producer of the immunosuppressant tacrolimus FK506.</title>
        <authorList>
            <person name="Zong G."/>
            <person name="Zhong C."/>
            <person name="Fu J."/>
            <person name="Qin R."/>
            <person name="Cao G."/>
        </authorList>
    </citation>
    <scope>NUCLEOTIDE SEQUENCE [LARGE SCALE GENOMIC DNA]</scope>
    <source>
        <strain evidence="2 3">F601</strain>
    </source>
</reference>
<comment type="caution">
    <text evidence="2">The sequence shown here is derived from an EMBL/GenBank/DDBJ whole genome shotgun (WGS) entry which is preliminary data.</text>
</comment>
<dbReference type="AlphaFoldDB" id="A0A1V4A2Z0"/>
<sequence>MTPRPLDVDTVAPYLLSRGLIDEEDVFAGNVCVESVAGRNRSFKVSVSNGRGVFVKQADPATAGSSGTVGAEGAFYRRVREERSELLSSIPALLLHDERASLLAVELLPDHTTLAAHCRSGEPGFPVRTWQELGALLGHLHRTEATRGRGTVASGPGTPPWVTRLHRPAPSMLSTLSQGGLAVLGIVQASPVLVGGLRLLADEWHPDTGVHGDVRGSNVLVRETSCDEEPAWDIRLVDWESQQFGDSLWDVACALETLVRYWALSLQVAAHDPRRTAISSSELRAAGAAFWEGHIRSQGSGYSTPDATRLAAYCAARLTQSAFQAAADRDELPRTAVLYLQISENILAAPGEAAAELLALT</sequence>
<dbReference type="STRING" id="83656.B1H18_27095"/>
<dbReference type="EMBL" id="MVFC01000031">
    <property type="protein sequence ID" value="OON73452.1"/>
    <property type="molecule type" value="Genomic_DNA"/>
</dbReference>
<accession>A0A1V4A2Z0</accession>
<dbReference type="RefSeq" id="WP_179120289.1">
    <property type="nucleotide sequence ID" value="NZ_CP045178.1"/>
</dbReference>
<dbReference type="InterPro" id="IPR011009">
    <property type="entry name" value="Kinase-like_dom_sf"/>
</dbReference>
<dbReference type="Pfam" id="PF01636">
    <property type="entry name" value="APH"/>
    <property type="match status" value="1"/>
</dbReference>
<evidence type="ECO:0000259" key="1">
    <source>
        <dbReference type="Pfam" id="PF01636"/>
    </source>
</evidence>
<organism evidence="2 3">
    <name type="scientific">Streptomyces tsukubensis</name>
    <dbReference type="NCBI Taxonomy" id="83656"/>
    <lineage>
        <taxon>Bacteria</taxon>
        <taxon>Bacillati</taxon>
        <taxon>Actinomycetota</taxon>
        <taxon>Actinomycetes</taxon>
        <taxon>Kitasatosporales</taxon>
        <taxon>Streptomycetaceae</taxon>
        <taxon>Streptomyces</taxon>
    </lineage>
</organism>
<feature type="domain" description="Aminoglycoside phosphotransferase" evidence="1">
    <location>
        <begin position="40"/>
        <end position="260"/>
    </location>
</feature>
<gene>
    <name evidence="2" type="ORF">B1H18_27095</name>
</gene>
<name>A0A1V4A2Z0_9ACTN</name>
<dbReference type="Gene3D" id="3.90.1200.10">
    <property type="match status" value="1"/>
</dbReference>